<dbReference type="Gene3D" id="3.40.50.1100">
    <property type="match status" value="2"/>
</dbReference>
<proteinExistence type="predicted"/>
<evidence type="ECO:0000256" key="1">
    <source>
        <dbReference type="ARBA" id="ARBA00001933"/>
    </source>
</evidence>
<dbReference type="PROSITE" id="PS00901">
    <property type="entry name" value="CYS_SYNTHASE"/>
    <property type="match status" value="1"/>
</dbReference>
<feature type="domain" description="Tryptophan synthase beta chain-like PALP" evidence="3">
    <location>
        <begin position="9"/>
        <end position="292"/>
    </location>
</feature>
<sequence>MNRYRHVHELIGQTPMIELTSFALPNHVRLFAKLEFMNPGGSIKDRLGLRLMQEAIDKGKITKKGTLIEPTAGNTGIALALAAIGTDVNVICVVPASFSIEKQQIMRALGATVIHTPTELGIKGAIAHALALELEMKDAYCPQQFHNPVNPITYYESLGPEIVRQVDQPITTFIAGGGTGGTFTGTARYLKELNINIRTVIVEPEGSILNGGTVGPHRTEGIGMEFIPTFVNQEWFDGVYTISDRTAFRRTRELAKKAGLLVGSSSGAALDAALQEASKAPPNSILVTVFPDGGERYLSKGIYEEEID</sequence>
<reference evidence="4" key="1">
    <citation type="submission" date="2021-01" db="EMBL/GenBank/DDBJ databases">
        <title>Genomic Encyclopedia of Type Strains, Phase IV (KMG-IV): sequencing the most valuable type-strain genomes for metagenomic binning, comparative biology and taxonomic classification.</title>
        <authorList>
            <person name="Goeker M."/>
        </authorList>
    </citation>
    <scope>NUCLEOTIDE SEQUENCE</scope>
    <source>
        <strain evidence="4">DSM 21943</strain>
    </source>
</reference>
<dbReference type="InterPro" id="IPR050214">
    <property type="entry name" value="Cys_Synth/Cystath_Beta-Synth"/>
</dbReference>
<gene>
    <name evidence="4" type="ORF">JOC54_004305</name>
</gene>
<name>A0ABS2T0M9_9BACI</name>
<comment type="cofactor">
    <cofactor evidence="1">
        <name>pyridoxal 5'-phosphate</name>
        <dbReference type="ChEBI" id="CHEBI:597326"/>
    </cofactor>
</comment>
<dbReference type="Pfam" id="PF00291">
    <property type="entry name" value="PALP"/>
    <property type="match status" value="1"/>
</dbReference>
<dbReference type="PANTHER" id="PTHR10314">
    <property type="entry name" value="CYSTATHIONINE BETA-SYNTHASE"/>
    <property type="match status" value="1"/>
</dbReference>
<evidence type="ECO:0000256" key="2">
    <source>
        <dbReference type="ARBA" id="ARBA00022898"/>
    </source>
</evidence>
<evidence type="ECO:0000313" key="5">
    <source>
        <dbReference type="Proteomes" id="UP001179280"/>
    </source>
</evidence>
<dbReference type="RefSeq" id="WP_204468904.1">
    <property type="nucleotide sequence ID" value="NZ_JAFBCV010000020.1"/>
</dbReference>
<dbReference type="InterPro" id="IPR001926">
    <property type="entry name" value="TrpB-like_PALP"/>
</dbReference>
<dbReference type="InterPro" id="IPR001216">
    <property type="entry name" value="P-phosphate_BS"/>
</dbReference>
<keyword evidence="5" id="KW-1185">Reference proteome</keyword>
<dbReference type="InterPro" id="IPR036052">
    <property type="entry name" value="TrpB-like_PALP_sf"/>
</dbReference>
<evidence type="ECO:0000313" key="4">
    <source>
        <dbReference type="EMBL" id="MBM7841006.1"/>
    </source>
</evidence>
<keyword evidence="2" id="KW-0663">Pyridoxal phosphate</keyword>
<accession>A0ABS2T0M9</accession>
<protein>
    <submittedName>
        <fullName evidence="4">O-acetylserine dependent cystathionine beta-synthase</fullName>
    </submittedName>
</protein>
<dbReference type="CDD" id="cd01561">
    <property type="entry name" value="CBS_like"/>
    <property type="match status" value="1"/>
</dbReference>
<organism evidence="4 5">
    <name type="scientific">Shouchella xiaoxiensis</name>
    <dbReference type="NCBI Taxonomy" id="766895"/>
    <lineage>
        <taxon>Bacteria</taxon>
        <taxon>Bacillati</taxon>
        <taxon>Bacillota</taxon>
        <taxon>Bacilli</taxon>
        <taxon>Bacillales</taxon>
        <taxon>Bacillaceae</taxon>
        <taxon>Shouchella</taxon>
    </lineage>
</organism>
<dbReference type="EMBL" id="JAFBCV010000020">
    <property type="protein sequence ID" value="MBM7841006.1"/>
    <property type="molecule type" value="Genomic_DNA"/>
</dbReference>
<comment type="caution">
    <text evidence="4">The sequence shown here is derived from an EMBL/GenBank/DDBJ whole genome shotgun (WGS) entry which is preliminary data.</text>
</comment>
<dbReference type="Proteomes" id="UP001179280">
    <property type="component" value="Unassembled WGS sequence"/>
</dbReference>
<dbReference type="SUPFAM" id="SSF53686">
    <property type="entry name" value="Tryptophan synthase beta subunit-like PLP-dependent enzymes"/>
    <property type="match status" value="1"/>
</dbReference>
<evidence type="ECO:0000259" key="3">
    <source>
        <dbReference type="Pfam" id="PF00291"/>
    </source>
</evidence>